<dbReference type="STRING" id="243090.RB1276"/>
<dbReference type="KEGG" id="rba:RB1276"/>
<dbReference type="EnsemblBacteria" id="CAD72005">
    <property type="protein sequence ID" value="CAD72005"/>
    <property type="gene ID" value="RB1276"/>
</dbReference>
<dbReference type="EMBL" id="BX294135">
    <property type="protein sequence ID" value="CAD72005.1"/>
    <property type="molecule type" value="Genomic_DNA"/>
</dbReference>
<evidence type="ECO:0000313" key="1">
    <source>
        <dbReference type="EMBL" id="CAD72005.1"/>
    </source>
</evidence>
<dbReference type="HOGENOM" id="CLU_2882930_0_0_0"/>
<dbReference type="Proteomes" id="UP000001025">
    <property type="component" value="Chromosome"/>
</dbReference>
<organism evidence="1 2">
    <name type="scientific">Rhodopirellula baltica (strain DSM 10527 / NCIMB 13988 / SH1)</name>
    <dbReference type="NCBI Taxonomy" id="243090"/>
    <lineage>
        <taxon>Bacteria</taxon>
        <taxon>Pseudomonadati</taxon>
        <taxon>Planctomycetota</taxon>
        <taxon>Planctomycetia</taxon>
        <taxon>Pirellulales</taxon>
        <taxon>Pirellulaceae</taxon>
        <taxon>Rhodopirellula</taxon>
    </lineage>
</organism>
<proteinExistence type="predicted"/>
<evidence type="ECO:0000313" key="2">
    <source>
        <dbReference type="Proteomes" id="UP000001025"/>
    </source>
</evidence>
<sequence length="63" mass="6622">MNRRTCFSAVNAAGISFHGCLCRLGSENESSVLTPRGLALSGPAPIRSRLVCEVRGGDASKFP</sequence>
<reference evidence="1 2" key="1">
    <citation type="journal article" date="2003" name="Proc. Natl. Acad. Sci. U.S.A.">
        <title>Complete genome sequence of the marine planctomycete Pirellula sp. strain 1.</title>
        <authorList>
            <person name="Gloeckner F.O."/>
            <person name="Kube M."/>
            <person name="Bauer M."/>
            <person name="Teeling H."/>
            <person name="Lombardot T."/>
            <person name="Ludwig W."/>
            <person name="Gade D."/>
            <person name="Beck A."/>
            <person name="Borzym K."/>
            <person name="Heitmann K."/>
            <person name="Rabus R."/>
            <person name="Schlesner H."/>
            <person name="Amann R."/>
            <person name="Reinhardt R."/>
        </authorList>
    </citation>
    <scope>NUCLEOTIDE SEQUENCE [LARGE SCALE GENOMIC DNA]</scope>
    <source>
        <strain evidence="2">DSM 10527 / NCIMB 13988 / SH1</strain>
    </source>
</reference>
<dbReference type="InParanoid" id="Q7UXK1"/>
<gene>
    <name evidence="1" type="ordered locus">RB1276</name>
</gene>
<name>Q7UXK1_RHOBA</name>
<dbReference type="AlphaFoldDB" id="Q7UXK1"/>
<protein>
    <submittedName>
        <fullName evidence="1">Uncharacterized protein</fullName>
    </submittedName>
</protein>
<accession>Q7UXK1</accession>
<keyword evidence="2" id="KW-1185">Reference proteome</keyword>